<evidence type="ECO:0000259" key="3">
    <source>
        <dbReference type="PROSITE" id="PS51717"/>
    </source>
</evidence>
<dbReference type="InterPro" id="IPR057365">
    <property type="entry name" value="URGCP"/>
</dbReference>
<dbReference type="PANTHER" id="PTHR14819">
    <property type="entry name" value="GTP-BINDING"/>
    <property type="match status" value="1"/>
</dbReference>
<dbReference type="InterPro" id="IPR027417">
    <property type="entry name" value="P-loop_NTPase"/>
</dbReference>
<comment type="caution">
    <text evidence="4">The sequence shown here is derived from an EMBL/GenBank/DDBJ whole genome shotgun (WGS) entry which is preliminary data.</text>
</comment>
<evidence type="ECO:0000313" key="5">
    <source>
        <dbReference type="Proteomes" id="UP001176940"/>
    </source>
</evidence>
<gene>
    <name evidence="4" type="ORF">RIMI_LOCUS22265413</name>
</gene>
<reference evidence="4" key="1">
    <citation type="submission" date="2023-07" db="EMBL/GenBank/DDBJ databases">
        <authorList>
            <person name="Stuckert A."/>
        </authorList>
    </citation>
    <scope>NUCLEOTIDE SEQUENCE</scope>
</reference>
<feature type="region of interest" description="Disordered" evidence="2">
    <location>
        <begin position="1"/>
        <end position="26"/>
    </location>
</feature>
<comment type="similarity">
    <text evidence="1">Belongs to the TRAFAC class dynamin-like GTPase superfamily. Very large inducible GTPase (VLIG) family.</text>
</comment>
<dbReference type="Pfam" id="PF25496">
    <property type="entry name" value="URGCP"/>
    <property type="match status" value="1"/>
</dbReference>
<dbReference type="EMBL" id="CAUEEQ010078358">
    <property type="protein sequence ID" value="CAJ0967542.1"/>
    <property type="molecule type" value="Genomic_DNA"/>
</dbReference>
<dbReference type="Pfam" id="PF25683">
    <property type="entry name" value="URGCP_GTPase"/>
    <property type="match status" value="1"/>
</dbReference>
<organism evidence="4 5">
    <name type="scientific">Ranitomeya imitator</name>
    <name type="common">mimic poison frog</name>
    <dbReference type="NCBI Taxonomy" id="111125"/>
    <lineage>
        <taxon>Eukaryota</taxon>
        <taxon>Metazoa</taxon>
        <taxon>Chordata</taxon>
        <taxon>Craniata</taxon>
        <taxon>Vertebrata</taxon>
        <taxon>Euteleostomi</taxon>
        <taxon>Amphibia</taxon>
        <taxon>Batrachia</taxon>
        <taxon>Anura</taxon>
        <taxon>Neobatrachia</taxon>
        <taxon>Hyloidea</taxon>
        <taxon>Dendrobatidae</taxon>
        <taxon>Dendrobatinae</taxon>
        <taxon>Ranitomeya</taxon>
    </lineage>
</organism>
<name>A0ABN9MQ42_9NEOB</name>
<dbReference type="Proteomes" id="UP001176940">
    <property type="component" value="Unassembled WGS sequence"/>
</dbReference>
<sequence>MDTEGEDGCFEGSARPEKTNKSVNEGNPIDAVTRAWDPSNHQQVDVTLEEMISDILMPYLPRFTLDSKSEAFKKKVKEFNMEKFQLSKLSPMDVLKVRQEDLRRIIPQRFEEVPWCFLQKLMALNSSARNTRLNQSLDTNLSLQQDDDMDFMDDMNNSSSVHPLDVLCILLHCSDSFLQQELVTKMSMCQFALPLLLPTEDGSGNTFMLWSMREIVKRWRPQFMIDSKGCREDNLVNIPLPVFSFVRLGQCNLSKSRILNGVLSSAHRHHDFFVHENMDGANILREVSDGILEIAWFFPGGQENLDIFSEPIAVTNLRGDLESNWEQFSFLTKVSTAVFIFIEHIDETQYRLLANVEETNTNYFIIIAPQSRGISGETQTFVKMLYPILKINRKHVLVKNISVNDTELVKKLQSIIADVIKSSTYYITLEEMSHIAEDLGIPVDESSEEHQNTRKLALDITKNIKDVVRYKKETMRLQGDLCRQLANNEKEMCRMKGLGSSNAEDYKIKLTKKCSDLRKQQRELGLTEEIVRFITAIKDLTRVEKLYFLKWMKLNLDCISRKHMRSIQAEYKEHCYNSSANADKLKDLDQILLNSSLGIEHFIREVGQIYEAQCSVANNCIGCETALNQIPGTAADLLLDGFPLELIDGDASNIPLQWITDVLTELDKKTGGQCRMRVITVLGVQSTGKSTLLNTMFGLQFPVASGRCTRGAFMNLIKVKKNFQEELGCDLLMVIDTEGLKAPELTSLDDSFEHDNELATLVTGLSDITIVNTAMENTVEMKDILQIVVHAFLRMKEVGKKPNCQFVHQNVSDVSAHDKNMRDRQKLLEQLDEMTRIASRMEENDNVTKFSDVMDYDPEEHSWYVPGLWHGVPPMASVNTGYSESIFELKKHLFETLKKQQLSRKSQRITDFIKWLKSLWNAVKYEHFIFSFRNSLVAEAYNQLAMKYSELEWKFHKTMYKWMIETENEISNQSGSELDTEIWTRIKDDMQETLQAEERDMLGDLEKYFDSGNKYAHLVERYKEDFLKSVLTLRNEMEENLKIKCEEAIRIQRGKHEIPFVQNSYLKIIEEKAAGLLDNYKNIKCKLSNEELESEFENIWNKTLPGLQMSSLKKHDVSREMIEQLRKDMRHKAGYINKKLNEIQSVDDPGQDGLSLDKKYVQPSYYESMPEESLTEYWEKVNDLVASLKDQCSRHVAEQVNTMKDYHQTYSQELLNTITERLNQDDIKALHLTALFELDLKLQLLGQAAPLFQEKNMMFSSKRTTQDYVYKNLGGEIVNDILTSGDSIQYSSRTFFQYTLLKELLENSDFTQYIKYNHYETFVKAWIIKYIIDKYKESTSLETLKSNILVSIMRKIRQVLRDPNVRQSSSVSQCLKTFCSMLKKDLVIAQNEMKVVIFQNNASPVQFSADIEMFLLGVEIQITTEMRHFTISHILSKASVKPQEELFKKVFGCGKQCPFCKVPCEAGAVNHKEHFASVHRPQGLGTYRCKESQVLSHSICSTDVVGNTTFINSDTEWKPCLFKEYRKFYPDWSIQPDTTIGSSDYWKFVFNMYNKKFSDYYNAKPLSCPKNGLRSLKSRRSKT</sequence>
<dbReference type="InterPro" id="IPR058641">
    <property type="entry name" value="GVIN1_dom"/>
</dbReference>
<dbReference type="PANTHER" id="PTHR14819:SF18">
    <property type="entry name" value="INTERFERON-INDUCED VERY LARGE GTPASE 1"/>
    <property type="match status" value="1"/>
</dbReference>
<evidence type="ECO:0000313" key="4">
    <source>
        <dbReference type="EMBL" id="CAJ0967542.1"/>
    </source>
</evidence>
<dbReference type="PROSITE" id="PS51717">
    <property type="entry name" value="G_VLIG"/>
    <property type="match status" value="1"/>
</dbReference>
<evidence type="ECO:0000256" key="2">
    <source>
        <dbReference type="SAM" id="MobiDB-lite"/>
    </source>
</evidence>
<dbReference type="SUPFAM" id="SSF52540">
    <property type="entry name" value="P-loop containing nucleoside triphosphate hydrolases"/>
    <property type="match status" value="1"/>
</dbReference>
<dbReference type="Pfam" id="PF25974">
    <property type="entry name" value="URGCP_9th"/>
    <property type="match status" value="1"/>
</dbReference>
<feature type="domain" description="VLIG-type G" evidence="3">
    <location>
        <begin position="673"/>
        <end position="917"/>
    </location>
</feature>
<accession>A0ABN9MQ42</accession>
<proteinExistence type="inferred from homology"/>
<keyword evidence="5" id="KW-1185">Reference proteome</keyword>
<protein>
    <recommendedName>
        <fullName evidence="3">VLIG-type G domain-containing protein</fullName>
    </recommendedName>
</protein>
<dbReference type="InterPro" id="IPR030383">
    <property type="entry name" value="G_VLIG_dom"/>
</dbReference>
<dbReference type="Gene3D" id="3.40.50.300">
    <property type="entry name" value="P-loop containing nucleotide triphosphate hydrolases"/>
    <property type="match status" value="1"/>
</dbReference>
<evidence type="ECO:0000256" key="1">
    <source>
        <dbReference type="ARBA" id="ARBA00006828"/>
    </source>
</evidence>
<dbReference type="InterPro" id="IPR052986">
    <property type="entry name" value="VLIG_GTPase"/>
</dbReference>